<dbReference type="InterPro" id="IPR013325">
    <property type="entry name" value="RNA_pol_sigma_r2"/>
</dbReference>
<dbReference type="PANTHER" id="PTHR43133:SF50">
    <property type="entry name" value="ECF RNA POLYMERASE SIGMA FACTOR SIGM"/>
    <property type="match status" value="1"/>
</dbReference>
<dbReference type="SUPFAM" id="SSF88946">
    <property type="entry name" value="Sigma2 domain of RNA polymerase sigma factors"/>
    <property type="match status" value="1"/>
</dbReference>
<evidence type="ECO:0000256" key="5">
    <source>
        <dbReference type="ARBA" id="ARBA00023163"/>
    </source>
</evidence>
<evidence type="ECO:0000313" key="8">
    <source>
        <dbReference type="Proteomes" id="UP000199393"/>
    </source>
</evidence>
<name>A0A1C3N8Z5_9ACTN</name>
<evidence type="ECO:0000259" key="6">
    <source>
        <dbReference type="SMART" id="SM00421"/>
    </source>
</evidence>
<dbReference type="InterPro" id="IPR013249">
    <property type="entry name" value="RNA_pol_sigma70_r4_t2"/>
</dbReference>
<keyword evidence="8" id="KW-1185">Reference proteome</keyword>
<dbReference type="Pfam" id="PF04542">
    <property type="entry name" value="Sigma70_r2"/>
    <property type="match status" value="1"/>
</dbReference>
<dbReference type="SUPFAM" id="SSF88659">
    <property type="entry name" value="Sigma3 and sigma4 domains of RNA polymerase sigma factors"/>
    <property type="match status" value="1"/>
</dbReference>
<dbReference type="Proteomes" id="UP000199393">
    <property type="component" value="Chromosome I"/>
</dbReference>
<dbReference type="OrthoDB" id="3692620at2"/>
<reference evidence="8" key="1">
    <citation type="submission" date="2016-06" db="EMBL/GenBank/DDBJ databases">
        <authorList>
            <person name="Varghese N."/>
        </authorList>
    </citation>
    <scope>NUCLEOTIDE SEQUENCE [LARGE SCALE GENOMIC DNA]</scope>
    <source>
        <strain evidence="8">DSM 45344</strain>
    </source>
</reference>
<sequence>MTASDTFAEFVAARSPRLQRTAYLLTHDWGQAEDLLQTALVRAWGAWGRIDGDPEPYVRKILVNVYASWWRRRWRHAEQPMSQLPEPPTADRMADVDKRDEVWRALGRLPRRQRAVLVLRYFEDMTEAQIAEAMGISVGTVKSQAKRALEKLRLDESLTLEALHA</sequence>
<dbReference type="Gene3D" id="1.10.1740.10">
    <property type="match status" value="1"/>
</dbReference>
<evidence type="ECO:0000256" key="2">
    <source>
        <dbReference type="ARBA" id="ARBA00023015"/>
    </source>
</evidence>
<dbReference type="PANTHER" id="PTHR43133">
    <property type="entry name" value="RNA POLYMERASE ECF-TYPE SIGMA FACTO"/>
    <property type="match status" value="1"/>
</dbReference>
<dbReference type="InterPro" id="IPR039425">
    <property type="entry name" value="RNA_pol_sigma-70-like"/>
</dbReference>
<proteinExistence type="inferred from homology"/>
<dbReference type="RefSeq" id="WP_091594077.1">
    <property type="nucleotide sequence ID" value="NZ_JBHRWG010000004.1"/>
</dbReference>
<dbReference type="InterPro" id="IPR014325">
    <property type="entry name" value="RNA_pol_sigma-E_actinobac"/>
</dbReference>
<organism evidence="7 8">
    <name type="scientific">Micromonospora krabiensis</name>
    <dbReference type="NCBI Taxonomy" id="307121"/>
    <lineage>
        <taxon>Bacteria</taxon>
        <taxon>Bacillati</taxon>
        <taxon>Actinomycetota</taxon>
        <taxon>Actinomycetes</taxon>
        <taxon>Micromonosporales</taxon>
        <taxon>Micromonosporaceae</taxon>
        <taxon>Micromonospora</taxon>
    </lineage>
</organism>
<dbReference type="GO" id="GO:0003677">
    <property type="term" value="F:DNA binding"/>
    <property type="evidence" value="ECO:0007669"/>
    <property type="project" value="UniProtKB-KW"/>
</dbReference>
<evidence type="ECO:0000313" key="7">
    <source>
        <dbReference type="EMBL" id="SBV29057.1"/>
    </source>
</evidence>
<evidence type="ECO:0000256" key="3">
    <source>
        <dbReference type="ARBA" id="ARBA00023082"/>
    </source>
</evidence>
<dbReference type="InterPro" id="IPR000792">
    <property type="entry name" value="Tscrpt_reg_LuxR_C"/>
</dbReference>
<dbReference type="CDD" id="cd06171">
    <property type="entry name" value="Sigma70_r4"/>
    <property type="match status" value="1"/>
</dbReference>
<dbReference type="NCBIfam" id="TIGR02983">
    <property type="entry name" value="SigE-fam_strep"/>
    <property type="match status" value="1"/>
</dbReference>
<evidence type="ECO:0000256" key="4">
    <source>
        <dbReference type="ARBA" id="ARBA00023125"/>
    </source>
</evidence>
<dbReference type="InterPro" id="IPR007627">
    <property type="entry name" value="RNA_pol_sigma70_r2"/>
</dbReference>
<dbReference type="Pfam" id="PF08281">
    <property type="entry name" value="Sigma70_r4_2"/>
    <property type="match status" value="1"/>
</dbReference>
<dbReference type="GO" id="GO:0006352">
    <property type="term" value="P:DNA-templated transcription initiation"/>
    <property type="evidence" value="ECO:0007669"/>
    <property type="project" value="InterPro"/>
</dbReference>
<feature type="domain" description="HTH luxR-type" evidence="6">
    <location>
        <begin position="106"/>
        <end position="165"/>
    </location>
</feature>
<dbReference type="AlphaFoldDB" id="A0A1C3N8Z5"/>
<dbReference type="GO" id="GO:0016987">
    <property type="term" value="F:sigma factor activity"/>
    <property type="evidence" value="ECO:0007669"/>
    <property type="project" value="UniProtKB-KW"/>
</dbReference>
<accession>A0A1C3N8Z5</accession>
<dbReference type="NCBIfam" id="TIGR02937">
    <property type="entry name" value="sigma70-ECF"/>
    <property type="match status" value="1"/>
</dbReference>
<gene>
    <name evidence="7" type="ORF">GA0070620_4619</name>
</gene>
<keyword evidence="5" id="KW-0804">Transcription</keyword>
<dbReference type="Gene3D" id="1.10.10.10">
    <property type="entry name" value="Winged helix-like DNA-binding domain superfamily/Winged helix DNA-binding domain"/>
    <property type="match status" value="1"/>
</dbReference>
<dbReference type="InterPro" id="IPR014284">
    <property type="entry name" value="RNA_pol_sigma-70_dom"/>
</dbReference>
<dbReference type="InterPro" id="IPR036388">
    <property type="entry name" value="WH-like_DNA-bd_sf"/>
</dbReference>
<comment type="similarity">
    <text evidence="1">Belongs to the sigma-70 factor family. ECF subfamily.</text>
</comment>
<dbReference type="EMBL" id="LT598496">
    <property type="protein sequence ID" value="SBV29057.1"/>
    <property type="molecule type" value="Genomic_DNA"/>
</dbReference>
<dbReference type="PATRIC" id="fig|307121.4.peg.4719"/>
<protein>
    <submittedName>
        <fullName evidence="7">RNA polymerase sigma-70 factor, sigma-E family</fullName>
    </submittedName>
</protein>
<keyword evidence="3" id="KW-0731">Sigma factor</keyword>
<keyword evidence="4" id="KW-0238">DNA-binding</keyword>
<keyword evidence="2" id="KW-0805">Transcription regulation</keyword>
<evidence type="ECO:0000256" key="1">
    <source>
        <dbReference type="ARBA" id="ARBA00010641"/>
    </source>
</evidence>
<dbReference type="InterPro" id="IPR013324">
    <property type="entry name" value="RNA_pol_sigma_r3/r4-like"/>
</dbReference>
<dbReference type="SMART" id="SM00421">
    <property type="entry name" value="HTH_LUXR"/>
    <property type="match status" value="1"/>
</dbReference>
<dbReference type="STRING" id="307121.GA0070620_4619"/>